<proteinExistence type="predicted"/>
<name>A0A1B9G4Q2_9TREE</name>
<dbReference type="Proteomes" id="UP000092730">
    <property type="component" value="Chromosome 1"/>
</dbReference>
<gene>
    <name evidence="2" type="ORF">I302_03691</name>
    <name evidence="3" type="ORF">I302_100319</name>
</gene>
<evidence type="ECO:0000313" key="3">
    <source>
        <dbReference type="EMBL" id="WVW78365.1"/>
    </source>
</evidence>
<feature type="compositionally biased region" description="Acidic residues" evidence="1">
    <location>
        <begin position="68"/>
        <end position="79"/>
    </location>
</feature>
<evidence type="ECO:0000256" key="1">
    <source>
        <dbReference type="SAM" id="MobiDB-lite"/>
    </source>
</evidence>
<sequence>MFGNSIPSNQTEQVLNYWADEDQVKHFSDGTVGPGSIPSSAPPERSYLCRRPDPEKYPYYGRRRWDWDEIDDEDDDEEEVNPRKMRAGISARGGEDITVDISEKISSSTPSRKSGELPLPPDTIPVESSGTASSGMGSTKSGWRDVPSVTTVTPI</sequence>
<keyword evidence="4" id="KW-1185">Reference proteome</keyword>
<dbReference type="AlphaFoldDB" id="A0A1B9G4Q2"/>
<dbReference type="GeneID" id="30208090"/>
<dbReference type="EMBL" id="CP144541">
    <property type="protein sequence ID" value="WVW78365.1"/>
    <property type="molecule type" value="Genomic_DNA"/>
</dbReference>
<dbReference type="EMBL" id="KI894020">
    <property type="protein sequence ID" value="OCF26014.1"/>
    <property type="molecule type" value="Genomic_DNA"/>
</dbReference>
<dbReference type="VEuPathDB" id="FungiDB:I302_03691"/>
<organism evidence="2">
    <name type="scientific">Kwoniella bestiolae CBS 10118</name>
    <dbReference type="NCBI Taxonomy" id="1296100"/>
    <lineage>
        <taxon>Eukaryota</taxon>
        <taxon>Fungi</taxon>
        <taxon>Dikarya</taxon>
        <taxon>Basidiomycota</taxon>
        <taxon>Agaricomycotina</taxon>
        <taxon>Tremellomycetes</taxon>
        <taxon>Tremellales</taxon>
        <taxon>Cryptococcaceae</taxon>
        <taxon>Kwoniella</taxon>
    </lineage>
</organism>
<reference evidence="2" key="1">
    <citation type="submission" date="2013-07" db="EMBL/GenBank/DDBJ databases">
        <title>The Genome Sequence of Cryptococcus bestiolae CBS10118.</title>
        <authorList>
            <consortium name="The Broad Institute Genome Sequencing Platform"/>
            <person name="Cuomo C."/>
            <person name="Litvintseva A."/>
            <person name="Chen Y."/>
            <person name="Heitman J."/>
            <person name="Sun S."/>
            <person name="Springer D."/>
            <person name="Dromer F."/>
            <person name="Young S.K."/>
            <person name="Zeng Q."/>
            <person name="Gargeya S."/>
            <person name="Fitzgerald M."/>
            <person name="Abouelleil A."/>
            <person name="Alvarado L."/>
            <person name="Berlin A.M."/>
            <person name="Chapman S.B."/>
            <person name="Dewar J."/>
            <person name="Goldberg J."/>
            <person name="Griggs A."/>
            <person name="Gujja S."/>
            <person name="Hansen M."/>
            <person name="Howarth C."/>
            <person name="Imamovic A."/>
            <person name="Larimer J."/>
            <person name="McCowan C."/>
            <person name="Murphy C."/>
            <person name="Pearson M."/>
            <person name="Priest M."/>
            <person name="Roberts A."/>
            <person name="Saif S."/>
            <person name="Shea T."/>
            <person name="Sykes S."/>
            <person name="Wortman J."/>
            <person name="Nusbaum C."/>
            <person name="Birren B."/>
        </authorList>
    </citation>
    <scope>NUCLEOTIDE SEQUENCE [LARGE SCALE GENOMIC DNA]</scope>
    <source>
        <strain evidence="2">CBS 10118</strain>
    </source>
</reference>
<feature type="compositionally biased region" description="Low complexity" evidence="1">
    <location>
        <begin position="128"/>
        <end position="141"/>
    </location>
</feature>
<feature type="region of interest" description="Disordered" evidence="1">
    <location>
        <begin position="26"/>
        <end position="155"/>
    </location>
</feature>
<protein>
    <submittedName>
        <fullName evidence="2">Uncharacterized protein</fullName>
    </submittedName>
</protein>
<evidence type="ECO:0000313" key="2">
    <source>
        <dbReference type="EMBL" id="OCF26014.1"/>
    </source>
</evidence>
<reference evidence="3" key="2">
    <citation type="submission" date="2013-07" db="EMBL/GenBank/DDBJ databases">
        <authorList>
            <consortium name="The Broad Institute Genome Sequencing Platform"/>
            <person name="Cuomo C."/>
            <person name="Litvintseva A."/>
            <person name="Chen Y."/>
            <person name="Heitman J."/>
            <person name="Sun S."/>
            <person name="Springer D."/>
            <person name="Dromer F."/>
            <person name="Young S.K."/>
            <person name="Zeng Q."/>
            <person name="Gargeya S."/>
            <person name="Fitzgerald M."/>
            <person name="Abouelleil A."/>
            <person name="Alvarado L."/>
            <person name="Berlin A.M."/>
            <person name="Chapman S.B."/>
            <person name="Dewar J."/>
            <person name="Goldberg J."/>
            <person name="Griggs A."/>
            <person name="Gujja S."/>
            <person name="Hansen M."/>
            <person name="Howarth C."/>
            <person name="Imamovic A."/>
            <person name="Larimer J."/>
            <person name="McCowan C."/>
            <person name="Murphy C."/>
            <person name="Pearson M."/>
            <person name="Priest M."/>
            <person name="Roberts A."/>
            <person name="Saif S."/>
            <person name="Shea T."/>
            <person name="Sykes S."/>
            <person name="Wortman J."/>
            <person name="Nusbaum C."/>
            <person name="Birren B."/>
        </authorList>
    </citation>
    <scope>NUCLEOTIDE SEQUENCE</scope>
    <source>
        <strain evidence="3">CBS 10118</strain>
    </source>
</reference>
<reference evidence="3" key="4">
    <citation type="submission" date="2024-02" db="EMBL/GenBank/DDBJ databases">
        <title>Comparative genomics of Cryptococcus and Kwoniella reveals pathogenesis evolution and contrasting modes of karyotype evolution via chromosome fusion or intercentromeric recombination.</title>
        <authorList>
            <person name="Coelho M.A."/>
            <person name="David-Palma M."/>
            <person name="Shea T."/>
            <person name="Bowers K."/>
            <person name="McGinley-Smith S."/>
            <person name="Mohammad A.W."/>
            <person name="Gnirke A."/>
            <person name="Yurkov A.M."/>
            <person name="Nowrousian M."/>
            <person name="Sun S."/>
            <person name="Cuomo C.A."/>
            <person name="Heitman J."/>
        </authorList>
    </citation>
    <scope>NUCLEOTIDE SEQUENCE</scope>
    <source>
        <strain evidence="3">CBS 10118</strain>
    </source>
</reference>
<dbReference type="KEGG" id="kbi:30208090"/>
<evidence type="ECO:0000313" key="4">
    <source>
        <dbReference type="Proteomes" id="UP000092730"/>
    </source>
</evidence>
<dbReference type="OrthoDB" id="10589358at2759"/>
<dbReference type="RefSeq" id="XP_019047084.1">
    <property type="nucleotide sequence ID" value="XM_019190336.1"/>
</dbReference>
<accession>A0A1B9G4Q2</accession>
<reference evidence="2" key="3">
    <citation type="submission" date="2014-01" db="EMBL/GenBank/DDBJ databases">
        <title>Evolution of pathogenesis and genome organization in the Tremellales.</title>
        <authorList>
            <person name="Cuomo C."/>
            <person name="Litvintseva A."/>
            <person name="Heitman J."/>
            <person name="Chen Y."/>
            <person name="Sun S."/>
            <person name="Springer D."/>
            <person name="Dromer F."/>
            <person name="Young S."/>
            <person name="Zeng Q."/>
            <person name="Chapman S."/>
            <person name="Gujja S."/>
            <person name="Saif S."/>
            <person name="Birren B."/>
        </authorList>
    </citation>
    <scope>NUCLEOTIDE SEQUENCE</scope>
    <source>
        <strain evidence="2">CBS 10118</strain>
    </source>
</reference>